<dbReference type="PANTHER" id="PTHR11953:SF0">
    <property type="entry name" value="EXOSOME COMPLEX COMPONENT RRP41"/>
    <property type="match status" value="1"/>
</dbReference>
<evidence type="ECO:0000256" key="3">
    <source>
        <dbReference type="ARBA" id="ARBA00006678"/>
    </source>
</evidence>
<dbReference type="GO" id="GO:0000177">
    <property type="term" value="C:cytoplasmic exosome (RNase complex)"/>
    <property type="evidence" value="ECO:0007669"/>
    <property type="project" value="TreeGrafter"/>
</dbReference>
<evidence type="ECO:0000256" key="4">
    <source>
        <dbReference type="ARBA" id="ARBA00022490"/>
    </source>
</evidence>
<keyword evidence="8" id="KW-0687">Ribonucleoprotein</keyword>
<evidence type="ECO:0000259" key="6">
    <source>
        <dbReference type="Pfam" id="PF01138"/>
    </source>
</evidence>
<dbReference type="GO" id="GO:0071051">
    <property type="term" value="P:poly(A)-dependent snoRNA 3'-end processing"/>
    <property type="evidence" value="ECO:0007669"/>
    <property type="project" value="TreeGrafter"/>
</dbReference>
<dbReference type="GO" id="GO:0005840">
    <property type="term" value="C:ribosome"/>
    <property type="evidence" value="ECO:0007669"/>
    <property type="project" value="UniProtKB-KW"/>
</dbReference>
<evidence type="ECO:0000313" key="8">
    <source>
        <dbReference type="EMBL" id="KAG5175397.1"/>
    </source>
</evidence>
<comment type="caution">
    <text evidence="8">The sequence shown here is derived from an EMBL/GenBank/DDBJ whole genome shotgun (WGS) entry which is preliminary data.</text>
</comment>
<dbReference type="PANTHER" id="PTHR11953">
    <property type="entry name" value="EXOSOME COMPLEX COMPONENT"/>
    <property type="match status" value="1"/>
</dbReference>
<dbReference type="GO" id="GO:0071028">
    <property type="term" value="P:nuclear mRNA surveillance"/>
    <property type="evidence" value="ECO:0007669"/>
    <property type="project" value="TreeGrafter"/>
</dbReference>
<dbReference type="InterPro" id="IPR015847">
    <property type="entry name" value="ExoRNase_PH_dom2"/>
</dbReference>
<dbReference type="GO" id="GO:0034475">
    <property type="term" value="P:U4 snRNA 3'-end processing"/>
    <property type="evidence" value="ECO:0007669"/>
    <property type="project" value="TreeGrafter"/>
</dbReference>
<keyword evidence="4" id="KW-0963">Cytoplasm</keyword>
<evidence type="ECO:0000256" key="1">
    <source>
        <dbReference type="ARBA" id="ARBA00004496"/>
    </source>
</evidence>
<feature type="domain" description="Exoribonuclease phosphorolytic" evidence="6">
    <location>
        <begin position="21"/>
        <end position="150"/>
    </location>
</feature>
<keyword evidence="8" id="KW-0689">Ribosomal protein</keyword>
<reference evidence="8" key="1">
    <citation type="submission" date="2021-02" db="EMBL/GenBank/DDBJ databases">
        <title>First Annotated Genome of the Yellow-green Alga Tribonema minus.</title>
        <authorList>
            <person name="Mahan K.M."/>
        </authorList>
    </citation>
    <scope>NUCLEOTIDE SEQUENCE</scope>
    <source>
        <strain evidence="8">UTEX B ZZ1240</strain>
    </source>
</reference>
<dbReference type="OrthoDB" id="27298at2759"/>
<dbReference type="InterPro" id="IPR050080">
    <property type="entry name" value="RNase_PH"/>
</dbReference>
<organism evidence="8 9">
    <name type="scientific">Tribonema minus</name>
    <dbReference type="NCBI Taxonomy" id="303371"/>
    <lineage>
        <taxon>Eukaryota</taxon>
        <taxon>Sar</taxon>
        <taxon>Stramenopiles</taxon>
        <taxon>Ochrophyta</taxon>
        <taxon>PX clade</taxon>
        <taxon>Xanthophyceae</taxon>
        <taxon>Tribonematales</taxon>
        <taxon>Tribonemataceae</taxon>
        <taxon>Tribonema</taxon>
    </lineage>
</organism>
<dbReference type="FunFam" id="3.30.230.70:FF:000004">
    <property type="entry name" value="Exosome complex component Rrp41"/>
    <property type="match status" value="1"/>
</dbReference>
<dbReference type="InterPro" id="IPR001247">
    <property type="entry name" value="ExoRNase_PH_dom1"/>
</dbReference>
<gene>
    <name evidence="8" type="ORF">JKP88DRAFT_203627</name>
</gene>
<sequence>MSRLDFISLAGLRPDGRRAKEIRRIRCRLGVLREADGSAYLEMGQTKVIAIVKGPHEVSRRSDMLIDKAIVNCEFNLAPFAGSDRRKRRPTDRKTVEMAMSIKAVFEGAVMLELYPRTQIDLYIHLIQTDGGQLPASINAASLALTDAGISMRDMVVSCSAGHVDGQAVMDLNHMEQSHGGAYVPLAILPRGSEILLAKMEARLPLDIFQEVLATALEACRQVHAIMRGEVREHHAALLAAQLAL</sequence>
<evidence type="ECO:0000313" key="9">
    <source>
        <dbReference type="Proteomes" id="UP000664859"/>
    </source>
</evidence>
<dbReference type="Pfam" id="PF01138">
    <property type="entry name" value="RNase_PH"/>
    <property type="match status" value="1"/>
</dbReference>
<keyword evidence="9" id="KW-1185">Reference proteome</keyword>
<dbReference type="Proteomes" id="UP000664859">
    <property type="component" value="Unassembled WGS sequence"/>
</dbReference>
<dbReference type="Gene3D" id="3.30.230.70">
    <property type="entry name" value="GHMP Kinase, N-terminal domain"/>
    <property type="match status" value="1"/>
</dbReference>
<evidence type="ECO:0000256" key="2">
    <source>
        <dbReference type="ARBA" id="ARBA00004604"/>
    </source>
</evidence>
<dbReference type="SUPFAM" id="SSF54211">
    <property type="entry name" value="Ribosomal protein S5 domain 2-like"/>
    <property type="match status" value="1"/>
</dbReference>
<comment type="subcellular location">
    <subcellularLocation>
        <location evidence="1">Cytoplasm</location>
    </subcellularLocation>
    <subcellularLocation>
        <location evidence="2">Nucleus</location>
        <location evidence="2">Nucleolus</location>
    </subcellularLocation>
</comment>
<dbReference type="SUPFAM" id="SSF55666">
    <property type="entry name" value="Ribonuclease PH domain 2-like"/>
    <property type="match status" value="1"/>
</dbReference>
<keyword evidence="5" id="KW-0271">Exosome</keyword>
<dbReference type="GO" id="GO:0000176">
    <property type="term" value="C:nuclear exosome (RNase complex)"/>
    <property type="evidence" value="ECO:0007669"/>
    <property type="project" value="TreeGrafter"/>
</dbReference>
<evidence type="ECO:0000256" key="5">
    <source>
        <dbReference type="ARBA" id="ARBA00022835"/>
    </source>
</evidence>
<dbReference type="CDD" id="cd11370">
    <property type="entry name" value="RNase_PH_RRP41"/>
    <property type="match status" value="1"/>
</dbReference>
<proteinExistence type="inferred from homology"/>
<dbReference type="InterPro" id="IPR027408">
    <property type="entry name" value="PNPase/RNase_PH_dom_sf"/>
</dbReference>
<evidence type="ECO:0000259" key="7">
    <source>
        <dbReference type="Pfam" id="PF03725"/>
    </source>
</evidence>
<dbReference type="InterPro" id="IPR020568">
    <property type="entry name" value="Ribosomal_Su5_D2-typ_SF"/>
</dbReference>
<accession>A0A835YHF5</accession>
<dbReference type="GO" id="GO:0003723">
    <property type="term" value="F:RNA binding"/>
    <property type="evidence" value="ECO:0007669"/>
    <property type="project" value="TreeGrafter"/>
</dbReference>
<dbReference type="GO" id="GO:0016075">
    <property type="term" value="P:rRNA catabolic process"/>
    <property type="evidence" value="ECO:0007669"/>
    <property type="project" value="TreeGrafter"/>
</dbReference>
<name>A0A835YHF5_9STRA</name>
<dbReference type="GO" id="GO:0005730">
    <property type="term" value="C:nucleolus"/>
    <property type="evidence" value="ECO:0007669"/>
    <property type="project" value="UniProtKB-SubCell"/>
</dbReference>
<dbReference type="Pfam" id="PF03725">
    <property type="entry name" value="RNase_PH_C"/>
    <property type="match status" value="1"/>
</dbReference>
<protein>
    <submittedName>
        <fullName evidence="8">Ribosomal protein S5 domain 2-type protein</fullName>
    </submittedName>
</protein>
<comment type="similarity">
    <text evidence="3">Belongs to the RNase PH family.</text>
</comment>
<feature type="domain" description="Exoribonuclease phosphorolytic" evidence="7">
    <location>
        <begin position="154"/>
        <end position="219"/>
    </location>
</feature>
<dbReference type="InterPro" id="IPR036345">
    <property type="entry name" value="ExoRNase_PH_dom2_sf"/>
</dbReference>
<dbReference type="AlphaFoldDB" id="A0A835YHF5"/>
<dbReference type="EMBL" id="JAFCMP010000550">
    <property type="protein sequence ID" value="KAG5175397.1"/>
    <property type="molecule type" value="Genomic_DNA"/>
</dbReference>